<dbReference type="AlphaFoldDB" id="A0A133QQM0"/>
<feature type="transmembrane region" description="Helical" evidence="6">
    <location>
        <begin position="41"/>
        <end position="59"/>
    </location>
</feature>
<feature type="transmembrane region" description="Helical" evidence="6">
    <location>
        <begin position="252"/>
        <end position="269"/>
    </location>
</feature>
<accession>A0A133QQM0</accession>
<evidence type="ECO:0000256" key="1">
    <source>
        <dbReference type="ARBA" id="ARBA00004651"/>
    </source>
</evidence>
<feature type="transmembrane region" description="Helical" evidence="6">
    <location>
        <begin position="99"/>
        <end position="118"/>
    </location>
</feature>
<dbReference type="PANTHER" id="PTHR32322:SF18">
    <property type="entry name" value="S-ADENOSYLMETHIONINE_S-ADENOSYLHOMOCYSTEINE TRANSPORTER"/>
    <property type="match status" value="1"/>
</dbReference>
<sequence>MGNKKALTAHLCMLSAAIIWGLMSPIGKDAMIHGISGLEMVAFRVSGAAILFWISSLFVKYERVPLKDVFLFAAAALFGVTCNQCLFTMGLSYTSPVNASVITTSMPIFAMVLAFLILKEPITFKKACGVAIGCAGAVILILTSMNAVSSKVGDVRGDLMVLGAQLSFALYLSLFNKLVKRYSVFTINRWMFLWASAYVLPFAGEELLNHDFGLISAKTWMEVGYTVFFGTFVSYLLMMIGQHVLRPTIVSVYNYVQPIVAVTVSLLTGIGVFTLYQGIAIILVFSGVWLVIKSKSRRDLENQSKT</sequence>
<dbReference type="PATRIC" id="fig|28128.5.peg.39"/>
<evidence type="ECO:0000256" key="3">
    <source>
        <dbReference type="ARBA" id="ARBA00022692"/>
    </source>
</evidence>
<dbReference type="InterPro" id="IPR050638">
    <property type="entry name" value="AA-Vitamin_Transporters"/>
</dbReference>
<evidence type="ECO:0000313" key="9">
    <source>
        <dbReference type="Proteomes" id="UP000070533"/>
    </source>
</evidence>
<dbReference type="Pfam" id="PF00892">
    <property type="entry name" value="EamA"/>
    <property type="match status" value="2"/>
</dbReference>
<keyword evidence="5 6" id="KW-0472">Membrane</keyword>
<keyword evidence="2" id="KW-1003">Cell membrane</keyword>
<evidence type="ECO:0000313" key="8">
    <source>
        <dbReference type="EMBL" id="KXA45073.1"/>
    </source>
</evidence>
<keyword evidence="4 6" id="KW-1133">Transmembrane helix</keyword>
<dbReference type="RefSeq" id="WP_060939918.1">
    <property type="nucleotide sequence ID" value="NZ_KQ957185.1"/>
</dbReference>
<evidence type="ECO:0000256" key="4">
    <source>
        <dbReference type="ARBA" id="ARBA00022989"/>
    </source>
</evidence>
<gene>
    <name evidence="8" type="ORF">HMPREF3226_00039</name>
</gene>
<feature type="transmembrane region" description="Helical" evidence="6">
    <location>
        <begin position="223"/>
        <end position="240"/>
    </location>
</feature>
<dbReference type="PANTHER" id="PTHR32322">
    <property type="entry name" value="INNER MEMBRANE TRANSPORTER"/>
    <property type="match status" value="1"/>
</dbReference>
<dbReference type="STRING" id="28128.HMPREF3226_00039"/>
<evidence type="ECO:0000256" key="5">
    <source>
        <dbReference type="ARBA" id="ARBA00023136"/>
    </source>
</evidence>
<feature type="transmembrane region" description="Helical" evidence="6">
    <location>
        <begin position="130"/>
        <end position="147"/>
    </location>
</feature>
<dbReference type="InterPro" id="IPR000620">
    <property type="entry name" value="EamA_dom"/>
</dbReference>
<feature type="domain" description="EamA" evidence="7">
    <location>
        <begin position="9"/>
        <end position="141"/>
    </location>
</feature>
<dbReference type="InterPro" id="IPR037185">
    <property type="entry name" value="EmrE-like"/>
</dbReference>
<keyword evidence="3 6" id="KW-0812">Transmembrane</keyword>
<dbReference type="GO" id="GO:0005886">
    <property type="term" value="C:plasma membrane"/>
    <property type="evidence" value="ECO:0007669"/>
    <property type="project" value="UniProtKB-SubCell"/>
</dbReference>
<dbReference type="Proteomes" id="UP000070533">
    <property type="component" value="Unassembled WGS sequence"/>
</dbReference>
<reference evidence="9" key="1">
    <citation type="submission" date="2016-01" db="EMBL/GenBank/DDBJ databases">
        <authorList>
            <person name="Mitreva M."/>
            <person name="Pepin K.H."/>
            <person name="Mihindukulasuriya K.A."/>
            <person name="Fulton R."/>
            <person name="Fronick C."/>
            <person name="O'Laughlin M."/>
            <person name="Miner T."/>
            <person name="Herter B."/>
            <person name="Rosa B.A."/>
            <person name="Cordes M."/>
            <person name="Tomlinson C."/>
            <person name="Wollam A."/>
            <person name="Palsikar V.B."/>
            <person name="Mardis E.R."/>
            <person name="Wilson R.K."/>
        </authorList>
    </citation>
    <scope>NUCLEOTIDE SEQUENCE [LARGE SCALE GENOMIC DNA]</scope>
    <source>
        <strain evidence="9">MJR7716</strain>
    </source>
</reference>
<comment type="caution">
    <text evidence="8">The sequence shown here is derived from an EMBL/GenBank/DDBJ whole genome shotgun (WGS) entry which is preliminary data.</text>
</comment>
<name>A0A133QQM0_9BACT</name>
<comment type="subcellular location">
    <subcellularLocation>
        <location evidence="1">Cell membrane</location>
        <topology evidence="1">Multi-pass membrane protein</topology>
    </subcellularLocation>
</comment>
<evidence type="ECO:0000259" key="7">
    <source>
        <dbReference type="Pfam" id="PF00892"/>
    </source>
</evidence>
<evidence type="ECO:0000256" key="6">
    <source>
        <dbReference type="SAM" id="Phobius"/>
    </source>
</evidence>
<dbReference type="SUPFAM" id="SSF103481">
    <property type="entry name" value="Multidrug resistance efflux transporter EmrE"/>
    <property type="match status" value="2"/>
</dbReference>
<dbReference type="eggNOG" id="COG0697">
    <property type="taxonomic scope" value="Bacteria"/>
</dbReference>
<proteinExistence type="predicted"/>
<feature type="transmembrane region" description="Helical" evidence="6">
    <location>
        <begin position="7"/>
        <end position="26"/>
    </location>
</feature>
<organism evidence="8 9">
    <name type="scientific">Prevotella corporis</name>
    <dbReference type="NCBI Taxonomy" id="28128"/>
    <lineage>
        <taxon>Bacteria</taxon>
        <taxon>Pseudomonadati</taxon>
        <taxon>Bacteroidota</taxon>
        <taxon>Bacteroidia</taxon>
        <taxon>Bacteroidales</taxon>
        <taxon>Prevotellaceae</taxon>
        <taxon>Prevotella</taxon>
    </lineage>
</organism>
<evidence type="ECO:0000256" key="2">
    <source>
        <dbReference type="ARBA" id="ARBA00022475"/>
    </source>
</evidence>
<dbReference type="EMBL" id="LRQG01000002">
    <property type="protein sequence ID" value="KXA45073.1"/>
    <property type="molecule type" value="Genomic_DNA"/>
</dbReference>
<protein>
    <submittedName>
        <fullName evidence="8">Putative membrane protein</fullName>
    </submittedName>
</protein>
<feature type="transmembrane region" description="Helical" evidence="6">
    <location>
        <begin position="187"/>
        <end position="203"/>
    </location>
</feature>
<dbReference type="OrthoDB" id="9811486at2"/>
<feature type="transmembrane region" description="Helical" evidence="6">
    <location>
        <begin position="275"/>
        <end position="292"/>
    </location>
</feature>
<feature type="transmembrane region" description="Helical" evidence="6">
    <location>
        <begin position="159"/>
        <end position="175"/>
    </location>
</feature>
<keyword evidence="9" id="KW-1185">Reference proteome</keyword>
<feature type="transmembrane region" description="Helical" evidence="6">
    <location>
        <begin position="71"/>
        <end position="93"/>
    </location>
</feature>
<feature type="domain" description="EamA" evidence="7">
    <location>
        <begin position="156"/>
        <end position="292"/>
    </location>
</feature>